<gene>
    <name evidence="12" type="ORF">B0T26DRAFT_676677</name>
</gene>
<dbReference type="SMART" id="SM00984">
    <property type="entry name" value="UDPG_MGDP_dh_C"/>
    <property type="match status" value="1"/>
</dbReference>
<dbReference type="NCBIfam" id="TIGR03026">
    <property type="entry name" value="NDP-sugDHase"/>
    <property type="match status" value="1"/>
</dbReference>
<feature type="compositionally biased region" description="Polar residues" evidence="10">
    <location>
        <begin position="32"/>
        <end position="48"/>
    </location>
</feature>
<dbReference type="GO" id="GO:0051287">
    <property type="term" value="F:NAD binding"/>
    <property type="evidence" value="ECO:0007669"/>
    <property type="project" value="InterPro"/>
</dbReference>
<dbReference type="InterPro" id="IPR028357">
    <property type="entry name" value="UDPglc_DH_bac"/>
</dbReference>
<dbReference type="RefSeq" id="XP_060297316.1">
    <property type="nucleotide sequence ID" value="XM_060440003.1"/>
</dbReference>
<dbReference type="Gene3D" id="3.40.50.720">
    <property type="entry name" value="NAD(P)-binding Rossmann-like Domain"/>
    <property type="match status" value="2"/>
</dbReference>
<feature type="binding site" evidence="9">
    <location>
        <position position="134"/>
    </location>
    <ligand>
        <name>NAD(+)</name>
        <dbReference type="ChEBI" id="CHEBI:57540"/>
    </ligand>
</feature>
<sequence>MDNPGCVPDISRPALPLLHGQFARSLSSTQSIASAFGPGTSTPSSWKASNWLRGTPDTSPPSSGAGSPELKPKPPPEDCGVSPVLESLGAPEVDERVKNICFVGAGFVGGPTAAVIAYHNPEIRVNVVDLNEQRVAAWNSAHLPIHEDGLLGVVRLARDGTLSVSISSPELEHPVELAARQPNLVFSTDVVRAIREADIVFICVNTPTKLHGLGAGSMADVSAIESASRTVAQNARKGTIIVEKSTVPCGTARMIQDTLCYHRPDETFEVLSNPEFLSEGTAVENLMNPDRILIGSAQTLSGFRAAAVLGDLYAAWVPPERIVTVNTFSSELAKLVANTMLAQRISSINAVSAICEEIGHGADVDDVSLAIGKDARLGPKFLQAGIGFGGSCFEKDILNLAYLARELHLDVVADYWLGVLRINEYQRQRFARKVVHELNGSLRGKKIAVLGFAFKDGTNDTRNSIAIHIIKDFAEEMPQEVAIFDPGCSSAEIMDEVRNAGLGPSQAESIKICSNWRESVQGASVVCVLTQWKHFRGCRIGGPQEPFAADSNAINESLVRVLQSNTTAITEMQIRGLEATLRGREVSTLPEDPLGRLKPMSECPKDCTSCRSDAGTIHDADAVDWVEVAAMMKEPRWVFDGRNVVNPIELQGLGFRVRGIGKGPWVT</sequence>
<feature type="binding site" evidence="8">
    <location>
        <position position="455"/>
    </location>
    <ligand>
        <name>substrate</name>
    </ligand>
</feature>
<dbReference type="SUPFAM" id="SSF52413">
    <property type="entry name" value="UDP-glucose/GDP-mannose dehydrogenase C-terminal domain"/>
    <property type="match status" value="1"/>
</dbReference>
<feature type="region of interest" description="Disordered" evidence="10">
    <location>
        <begin position="32"/>
        <end position="84"/>
    </location>
</feature>
<dbReference type="InterPro" id="IPR028356">
    <property type="entry name" value="UDPglc_DH_euk"/>
</dbReference>
<evidence type="ECO:0000256" key="2">
    <source>
        <dbReference type="ARBA" id="ARBA00006601"/>
    </source>
</evidence>
<evidence type="ECO:0000256" key="9">
    <source>
        <dbReference type="PIRSR" id="PIRSR500134-3"/>
    </source>
</evidence>
<dbReference type="PANTHER" id="PTHR11374:SF3">
    <property type="entry name" value="UDP-GLUCOSE 6-DEHYDROGENASE"/>
    <property type="match status" value="1"/>
</dbReference>
<dbReference type="GO" id="GO:0003979">
    <property type="term" value="F:UDP-glucose 6-dehydrogenase activity"/>
    <property type="evidence" value="ECO:0007669"/>
    <property type="project" value="UniProtKB-EC"/>
</dbReference>
<dbReference type="InterPro" id="IPR036220">
    <property type="entry name" value="UDP-Glc/GDP-Man_DH_C_sf"/>
</dbReference>
<dbReference type="GeneID" id="85323273"/>
<evidence type="ECO:0000256" key="6">
    <source>
        <dbReference type="ARBA" id="ARBA00047473"/>
    </source>
</evidence>
<feature type="binding site" evidence="9">
    <location>
        <position position="462"/>
    </location>
    <ligand>
        <name>NAD(+)</name>
        <dbReference type="ChEBI" id="CHEBI:57540"/>
    </ligand>
</feature>
<keyword evidence="4" id="KW-0560">Oxidoreductase</keyword>
<comment type="similarity">
    <text evidence="2">Belongs to the UDP-glucose/GDP-mannose dehydrogenase family.</text>
</comment>
<reference evidence="12" key="1">
    <citation type="submission" date="2023-06" db="EMBL/GenBank/DDBJ databases">
        <title>Genome-scale phylogeny and comparative genomics of the fungal order Sordariales.</title>
        <authorList>
            <consortium name="Lawrence Berkeley National Laboratory"/>
            <person name="Hensen N."/>
            <person name="Bonometti L."/>
            <person name="Westerberg I."/>
            <person name="Brannstrom I.O."/>
            <person name="Guillou S."/>
            <person name="Cros-Aarteil S."/>
            <person name="Calhoun S."/>
            <person name="Haridas S."/>
            <person name="Kuo A."/>
            <person name="Mondo S."/>
            <person name="Pangilinan J."/>
            <person name="Riley R."/>
            <person name="LaButti K."/>
            <person name="Andreopoulos B."/>
            <person name="Lipzen A."/>
            <person name="Chen C."/>
            <person name="Yanf M."/>
            <person name="Daum C."/>
            <person name="Ng V."/>
            <person name="Clum A."/>
            <person name="Steindorff A."/>
            <person name="Ohm R."/>
            <person name="Martin F."/>
            <person name="Silar P."/>
            <person name="Natvig D."/>
            <person name="Lalanne C."/>
            <person name="Gautier V."/>
            <person name="Ament-velasquez S.L."/>
            <person name="Kruys A."/>
            <person name="Hutchinson M.I."/>
            <person name="Powell A.J."/>
            <person name="Barry K."/>
            <person name="Miller A.N."/>
            <person name="Grigoriev I.V."/>
            <person name="Debuchy R."/>
            <person name="Gladieux P."/>
            <person name="Thoren M.H."/>
            <person name="Johannesson H."/>
        </authorList>
    </citation>
    <scope>NUCLEOTIDE SEQUENCE</scope>
    <source>
        <strain evidence="12">SMH2392-1A</strain>
    </source>
</reference>
<dbReference type="InterPro" id="IPR036291">
    <property type="entry name" value="NAD(P)-bd_dom_sf"/>
</dbReference>
<proteinExistence type="inferred from homology"/>
<dbReference type="InterPro" id="IPR008927">
    <property type="entry name" value="6-PGluconate_DH-like_C_sf"/>
</dbReference>
<dbReference type="PIRSF" id="PIRSF500134">
    <property type="entry name" value="UDPglc_DH_bac"/>
    <property type="match status" value="1"/>
</dbReference>
<comment type="catalytic activity">
    <reaction evidence="6">
        <text>UDP-alpha-D-glucose + 2 NAD(+) + H2O = UDP-alpha-D-glucuronate + 2 NADH + 3 H(+)</text>
        <dbReference type="Rhea" id="RHEA:23596"/>
        <dbReference type="ChEBI" id="CHEBI:15377"/>
        <dbReference type="ChEBI" id="CHEBI:15378"/>
        <dbReference type="ChEBI" id="CHEBI:57540"/>
        <dbReference type="ChEBI" id="CHEBI:57945"/>
        <dbReference type="ChEBI" id="CHEBI:58052"/>
        <dbReference type="ChEBI" id="CHEBI:58885"/>
        <dbReference type="EC" id="1.1.1.22"/>
    </reaction>
</comment>
<feature type="active site" description="Nucleophile" evidence="7">
    <location>
        <position position="392"/>
    </location>
</feature>
<keyword evidence="5 9" id="KW-0520">NAD</keyword>
<feature type="binding site" evidence="9">
    <location>
        <position position="206"/>
    </location>
    <ligand>
        <name>NAD(+)</name>
        <dbReference type="ChEBI" id="CHEBI:57540"/>
    </ligand>
</feature>
<dbReference type="InterPro" id="IPR017476">
    <property type="entry name" value="UDP-Glc/GDP-Man"/>
</dbReference>
<dbReference type="SUPFAM" id="SSF48179">
    <property type="entry name" value="6-phosphogluconate dehydrogenase C-terminal domain-like"/>
    <property type="match status" value="1"/>
</dbReference>
<feature type="binding site" evidence="9">
    <location>
        <position position="395"/>
    </location>
    <ligand>
        <name>NAD(+)</name>
        <dbReference type="ChEBI" id="CHEBI:57540"/>
    </ligand>
</feature>
<feature type="binding site" evidence="8">
    <location>
        <position position="334"/>
    </location>
    <ligand>
        <name>substrate</name>
    </ligand>
</feature>
<dbReference type="EC" id="1.1.1.22" evidence="3"/>
<comment type="pathway">
    <text evidence="1">Nucleotide-sugar biosynthesis; UDP-alpha-D-glucuronate biosynthesis; UDP-alpha-D-glucuronate from UDP-alpha-D-glucose: step 1/1.</text>
</comment>
<accession>A0AA40AMC8</accession>
<dbReference type="GO" id="GO:0005634">
    <property type="term" value="C:nucleus"/>
    <property type="evidence" value="ECO:0007669"/>
    <property type="project" value="TreeGrafter"/>
</dbReference>
<comment type="caution">
    <text evidence="12">The sequence shown here is derived from an EMBL/GenBank/DDBJ whole genome shotgun (WGS) entry which is preliminary data.</text>
</comment>
<evidence type="ECO:0000256" key="10">
    <source>
        <dbReference type="SAM" id="MobiDB-lite"/>
    </source>
</evidence>
<dbReference type="AlphaFoldDB" id="A0AA40AMC8"/>
<dbReference type="Pfam" id="PF03720">
    <property type="entry name" value="UDPG_MGDP_dh_C"/>
    <property type="match status" value="1"/>
</dbReference>
<feature type="binding site" evidence="9">
    <location>
        <position position="246"/>
    </location>
    <ligand>
        <name>NAD(+)</name>
        <dbReference type="ChEBI" id="CHEBI:57540"/>
    </ligand>
</feature>
<dbReference type="Pfam" id="PF00984">
    <property type="entry name" value="UDPG_MGDP_dh"/>
    <property type="match status" value="1"/>
</dbReference>
<organism evidence="12 13">
    <name type="scientific">Lasiosphaeria miniovina</name>
    <dbReference type="NCBI Taxonomy" id="1954250"/>
    <lineage>
        <taxon>Eukaryota</taxon>
        <taxon>Fungi</taxon>
        <taxon>Dikarya</taxon>
        <taxon>Ascomycota</taxon>
        <taxon>Pezizomycotina</taxon>
        <taxon>Sordariomycetes</taxon>
        <taxon>Sordariomycetidae</taxon>
        <taxon>Sordariales</taxon>
        <taxon>Lasiosphaeriaceae</taxon>
        <taxon>Lasiosphaeria</taxon>
    </lineage>
</organism>
<evidence type="ECO:0000256" key="5">
    <source>
        <dbReference type="ARBA" id="ARBA00023027"/>
    </source>
</evidence>
<name>A0AA40AMC8_9PEZI</name>
<dbReference type="PIRSF" id="PIRSF000124">
    <property type="entry name" value="UDPglc_GDPman_dh"/>
    <property type="match status" value="1"/>
</dbReference>
<evidence type="ECO:0000256" key="1">
    <source>
        <dbReference type="ARBA" id="ARBA00004701"/>
    </source>
</evidence>
<evidence type="ECO:0000313" key="13">
    <source>
        <dbReference type="Proteomes" id="UP001172101"/>
    </source>
</evidence>
<dbReference type="GO" id="GO:0006024">
    <property type="term" value="P:glycosaminoglycan biosynthetic process"/>
    <property type="evidence" value="ECO:0007669"/>
    <property type="project" value="TreeGrafter"/>
</dbReference>
<dbReference type="Gene3D" id="1.20.5.100">
    <property type="entry name" value="Cytochrome c1, transmembrane anchor, C-terminal"/>
    <property type="match status" value="1"/>
</dbReference>
<feature type="domain" description="UDP-glucose/GDP-mannose dehydrogenase C-terminal" evidence="11">
    <location>
        <begin position="448"/>
        <end position="546"/>
    </location>
</feature>
<keyword evidence="13" id="KW-1185">Reference proteome</keyword>
<evidence type="ECO:0000256" key="8">
    <source>
        <dbReference type="PIRSR" id="PIRSR500134-2"/>
    </source>
</evidence>
<feature type="binding site" evidence="8">
    <location>
        <begin position="381"/>
        <end position="385"/>
    </location>
    <ligand>
        <name>substrate</name>
    </ligand>
</feature>
<feature type="binding site" evidence="8">
    <location>
        <position position="389"/>
    </location>
    <ligand>
        <name>substrate</name>
    </ligand>
</feature>
<evidence type="ECO:0000256" key="4">
    <source>
        <dbReference type="ARBA" id="ARBA00023002"/>
    </source>
</evidence>
<dbReference type="FunFam" id="1.20.5.100:FF:000001">
    <property type="entry name" value="UDP-glucose 6-dehydrogenase"/>
    <property type="match status" value="1"/>
</dbReference>
<dbReference type="PANTHER" id="PTHR11374">
    <property type="entry name" value="UDP-GLUCOSE DEHYDROGENASE/UDP-MANNAC DEHYDROGENASE"/>
    <property type="match status" value="1"/>
</dbReference>
<dbReference type="Pfam" id="PF03721">
    <property type="entry name" value="UDPG_MGDP_dh_N"/>
    <property type="match status" value="2"/>
</dbReference>
<evidence type="ECO:0000313" key="12">
    <source>
        <dbReference type="EMBL" id="KAK0718523.1"/>
    </source>
</evidence>
<feature type="compositionally biased region" description="Polar residues" evidence="10">
    <location>
        <begin position="56"/>
        <end position="65"/>
    </location>
</feature>
<dbReference type="GO" id="GO:0000271">
    <property type="term" value="P:polysaccharide biosynthetic process"/>
    <property type="evidence" value="ECO:0007669"/>
    <property type="project" value="InterPro"/>
</dbReference>
<protein>
    <recommendedName>
        <fullName evidence="3">UDP-glucose 6-dehydrogenase</fullName>
        <ecNumber evidence="3">1.1.1.22</ecNumber>
    </recommendedName>
</protein>
<dbReference type="InterPro" id="IPR014026">
    <property type="entry name" value="UDP-Glc/GDP-Man_DH_dimer"/>
</dbReference>
<feature type="binding site" evidence="9">
    <location>
        <position position="129"/>
    </location>
    <ligand>
        <name>NAD(+)</name>
        <dbReference type="ChEBI" id="CHEBI:57540"/>
    </ligand>
</feature>
<evidence type="ECO:0000259" key="11">
    <source>
        <dbReference type="SMART" id="SM00984"/>
    </source>
</evidence>
<dbReference type="InterPro" id="IPR001732">
    <property type="entry name" value="UDP-Glc/GDP-Man_DH_N"/>
</dbReference>
<evidence type="ECO:0000256" key="7">
    <source>
        <dbReference type="PIRSR" id="PIRSR500134-1"/>
    </source>
</evidence>
<dbReference type="FunFam" id="3.40.50.720:FF:000032">
    <property type="entry name" value="UDP-glucose 6-dehydrogenase"/>
    <property type="match status" value="1"/>
</dbReference>
<dbReference type="EMBL" id="JAUIRO010000004">
    <property type="protein sequence ID" value="KAK0718523.1"/>
    <property type="molecule type" value="Genomic_DNA"/>
</dbReference>
<evidence type="ECO:0000256" key="3">
    <source>
        <dbReference type="ARBA" id="ARBA00012954"/>
    </source>
</evidence>
<dbReference type="SUPFAM" id="SSF51735">
    <property type="entry name" value="NAD(P)-binding Rossmann-fold domains"/>
    <property type="match status" value="1"/>
</dbReference>
<feature type="binding site" evidence="9">
    <location>
        <position position="279"/>
    </location>
    <ligand>
        <name>NAD(+)</name>
        <dbReference type="ChEBI" id="CHEBI:57540"/>
    </ligand>
</feature>
<dbReference type="InterPro" id="IPR014027">
    <property type="entry name" value="UDP-Glc/GDP-Man_DH_C"/>
</dbReference>
<feature type="binding site" evidence="8">
    <location>
        <begin position="276"/>
        <end position="279"/>
    </location>
    <ligand>
        <name>substrate</name>
    </ligand>
</feature>
<dbReference type="Proteomes" id="UP001172101">
    <property type="component" value="Unassembled WGS sequence"/>
</dbReference>